<dbReference type="Pfam" id="PF09388">
    <property type="entry name" value="SpoOE-like"/>
    <property type="match status" value="1"/>
</dbReference>
<dbReference type="Proteomes" id="UP000027936">
    <property type="component" value="Unassembled WGS sequence"/>
</dbReference>
<proteinExistence type="predicted"/>
<evidence type="ECO:0000313" key="2">
    <source>
        <dbReference type="Proteomes" id="UP000027936"/>
    </source>
</evidence>
<reference evidence="1 2" key="1">
    <citation type="submission" date="2014-04" db="EMBL/GenBank/DDBJ databases">
        <title>Draft genome sequence of Bacillus azotoformans MEV2011, a (co-) denitrifying strain unable to grow in the presence of oxygen.</title>
        <authorList>
            <person name="Nielsen M."/>
            <person name="Schreiber L."/>
            <person name="Finster K."/>
            <person name="Schramm A."/>
        </authorList>
    </citation>
    <scope>NUCLEOTIDE SEQUENCE [LARGE SCALE GENOMIC DNA]</scope>
    <source>
        <strain evidence="1 2">MEV2011</strain>
    </source>
</reference>
<accession>A0A072NMU0</accession>
<comment type="caution">
    <text evidence="1">The sequence shown here is derived from an EMBL/GenBank/DDBJ whole genome shotgun (WGS) entry which is preliminary data.</text>
</comment>
<dbReference type="EMBL" id="JJRY01000006">
    <property type="protein sequence ID" value="KEF38771.1"/>
    <property type="molecule type" value="Genomic_DNA"/>
</dbReference>
<dbReference type="InterPro" id="IPR018540">
    <property type="entry name" value="Spo0E-like"/>
</dbReference>
<dbReference type="OrthoDB" id="1684520at2"/>
<organism evidence="1 2">
    <name type="scientific">Schinkia azotoformans MEV2011</name>
    <dbReference type="NCBI Taxonomy" id="1348973"/>
    <lineage>
        <taxon>Bacteria</taxon>
        <taxon>Bacillati</taxon>
        <taxon>Bacillota</taxon>
        <taxon>Bacilli</taxon>
        <taxon>Bacillales</taxon>
        <taxon>Bacillaceae</taxon>
        <taxon>Calidifontibacillus/Schinkia group</taxon>
        <taxon>Schinkia</taxon>
    </lineage>
</organism>
<dbReference type="GO" id="GO:0046983">
    <property type="term" value="F:protein dimerization activity"/>
    <property type="evidence" value="ECO:0007669"/>
    <property type="project" value="InterPro"/>
</dbReference>
<protein>
    <submittedName>
        <fullName evidence="1">Spo0E like sporulation regulatory protein</fullName>
    </submittedName>
</protein>
<gene>
    <name evidence="1" type="ORF">M670_01985</name>
</gene>
<dbReference type="RefSeq" id="WP_081847150.1">
    <property type="nucleotide sequence ID" value="NZ_JJRY01000006.1"/>
</dbReference>
<name>A0A072NMU0_SCHAZ</name>
<dbReference type="SUPFAM" id="SSF140500">
    <property type="entry name" value="BAS1536-like"/>
    <property type="match status" value="1"/>
</dbReference>
<dbReference type="Gene3D" id="4.10.280.10">
    <property type="entry name" value="Helix-loop-helix DNA-binding domain"/>
    <property type="match status" value="1"/>
</dbReference>
<sequence>MNTINSLAELEKQIDELRKSMIDIGTKKGLAHSDTIKISTELDKKLNIYRKMVSH</sequence>
<dbReference type="PATRIC" id="fig|1348973.3.peg.1933"/>
<evidence type="ECO:0000313" key="1">
    <source>
        <dbReference type="EMBL" id="KEF38771.1"/>
    </source>
</evidence>
<dbReference type="GO" id="GO:0043937">
    <property type="term" value="P:regulation of sporulation"/>
    <property type="evidence" value="ECO:0007669"/>
    <property type="project" value="InterPro"/>
</dbReference>
<dbReference type="InterPro" id="IPR037208">
    <property type="entry name" value="Spo0E-like_sf"/>
</dbReference>
<dbReference type="AlphaFoldDB" id="A0A072NMU0"/>
<dbReference type="InterPro" id="IPR036638">
    <property type="entry name" value="HLH_DNA-bd_sf"/>
</dbReference>